<dbReference type="GO" id="GO:0009279">
    <property type="term" value="C:cell outer membrane"/>
    <property type="evidence" value="ECO:0007669"/>
    <property type="project" value="UniProtKB-SubCell"/>
</dbReference>
<sequence>MVKRALYLLLTALIALPVAAQAGTIKSLEQEIFAFKKSGDHRYAPLTTSRVEAYLGAAMLADGEQREGEAAAAVKKAEEKLAEAKSTAAGFRQQFASLLALRSETSAVAEIVSTTPEEGKPLASQQMVEAENALNQAIVTRERGELNRTLEHAATAKSAYSKVLNSNLDQLSVITARLISKARSCGSKRYAPVTHQAASEKLAELRGYIDGLFATPPSKPSEAYALAAEANAVCEQVKLWKKESSSYEEIIIRERTFRHNLAKELDIETPDNVLLVTNSPRELLDATKRLKGSLSAEREARKKAEREAEAKARMVVESDEQMQAQRSQLTDMKEVFRAKLERETADKKMQERLRNQFKEGDAEIFVNLDGSLLLRMVGLQFTSGSSKVTSEYFDLISRLKGALDVYADRTVRIEGHTDDQGDVKPNQQLSLKRAESVRDVLIEAGADGSRLKALGYGEVRPIASNEFPQGRAMNRRIDIVIDAPQ</sequence>
<dbReference type="InterPro" id="IPR006665">
    <property type="entry name" value="OmpA-like"/>
</dbReference>
<gene>
    <name evidence="8" type="ORF">Ga0123462_1438</name>
</gene>
<dbReference type="Gene3D" id="3.30.1330.60">
    <property type="entry name" value="OmpA-like domain"/>
    <property type="match status" value="1"/>
</dbReference>
<dbReference type="OrthoDB" id="5291234at2"/>
<evidence type="ECO:0000256" key="1">
    <source>
        <dbReference type="ARBA" id="ARBA00004442"/>
    </source>
</evidence>
<dbReference type="PRINTS" id="PR01023">
    <property type="entry name" value="NAFLGMOTY"/>
</dbReference>
<keyword evidence="5" id="KW-0175">Coiled coil</keyword>
<accession>A0A2K8L8T6</accession>
<evidence type="ECO:0000256" key="2">
    <source>
        <dbReference type="ARBA" id="ARBA00023136"/>
    </source>
</evidence>
<dbReference type="CDD" id="cd07185">
    <property type="entry name" value="OmpA_C-like"/>
    <property type="match status" value="1"/>
</dbReference>
<organism evidence="8 9">
    <name type="scientific">Mariprofundus ferrinatatus</name>
    <dbReference type="NCBI Taxonomy" id="1921087"/>
    <lineage>
        <taxon>Bacteria</taxon>
        <taxon>Pseudomonadati</taxon>
        <taxon>Pseudomonadota</taxon>
        <taxon>Candidatius Mariprofundia</taxon>
        <taxon>Mariprofundales</taxon>
        <taxon>Mariprofundaceae</taxon>
        <taxon>Mariprofundus</taxon>
    </lineage>
</organism>
<comment type="subcellular location">
    <subcellularLocation>
        <location evidence="1">Cell outer membrane</location>
    </subcellularLocation>
</comment>
<dbReference type="RefSeq" id="WP_100265669.1">
    <property type="nucleotide sequence ID" value="NZ_CP018800.1"/>
</dbReference>
<dbReference type="InterPro" id="IPR006664">
    <property type="entry name" value="OMP_bac"/>
</dbReference>
<name>A0A2K8L8T6_9PROT</name>
<keyword evidence="2 4" id="KW-0472">Membrane</keyword>
<keyword evidence="9" id="KW-1185">Reference proteome</keyword>
<keyword evidence="6" id="KW-0732">Signal</keyword>
<evidence type="ECO:0000313" key="8">
    <source>
        <dbReference type="EMBL" id="ATX82301.1"/>
    </source>
</evidence>
<keyword evidence="3" id="KW-0998">Cell outer membrane</keyword>
<evidence type="ECO:0000256" key="3">
    <source>
        <dbReference type="ARBA" id="ARBA00023237"/>
    </source>
</evidence>
<evidence type="ECO:0000256" key="4">
    <source>
        <dbReference type="PROSITE-ProRule" id="PRU00473"/>
    </source>
</evidence>
<dbReference type="AlphaFoldDB" id="A0A2K8L8T6"/>
<evidence type="ECO:0000256" key="6">
    <source>
        <dbReference type="SAM" id="SignalP"/>
    </source>
</evidence>
<dbReference type="PANTHER" id="PTHR30329">
    <property type="entry name" value="STATOR ELEMENT OF FLAGELLAR MOTOR COMPLEX"/>
    <property type="match status" value="1"/>
</dbReference>
<dbReference type="EMBL" id="CP018800">
    <property type="protein sequence ID" value="ATX82301.1"/>
    <property type="molecule type" value="Genomic_DNA"/>
</dbReference>
<dbReference type="KEGG" id="mfn:Ga0123462_1438"/>
<evidence type="ECO:0000259" key="7">
    <source>
        <dbReference type="PROSITE" id="PS51123"/>
    </source>
</evidence>
<feature type="chain" id="PRO_5014991809" evidence="6">
    <location>
        <begin position="23"/>
        <end position="485"/>
    </location>
</feature>
<dbReference type="SUPFAM" id="SSF103088">
    <property type="entry name" value="OmpA-like"/>
    <property type="match status" value="1"/>
</dbReference>
<evidence type="ECO:0000313" key="9">
    <source>
        <dbReference type="Proteomes" id="UP000231637"/>
    </source>
</evidence>
<proteinExistence type="predicted"/>
<dbReference type="InterPro" id="IPR050330">
    <property type="entry name" value="Bact_OuterMem_StrucFunc"/>
</dbReference>
<feature type="domain" description="OmpA-like" evidence="7">
    <location>
        <begin position="368"/>
        <end position="485"/>
    </location>
</feature>
<dbReference type="InterPro" id="IPR036737">
    <property type="entry name" value="OmpA-like_sf"/>
</dbReference>
<dbReference type="PRINTS" id="PR01021">
    <property type="entry name" value="OMPADOMAIN"/>
</dbReference>
<dbReference type="Proteomes" id="UP000231637">
    <property type="component" value="Chromosome"/>
</dbReference>
<reference evidence="8 9" key="1">
    <citation type="submission" date="2016-12" db="EMBL/GenBank/DDBJ databases">
        <title>Isolation and genomic insights into novel planktonic Zetaproteobacteria from stratified waters of the Chesapeake Bay.</title>
        <authorList>
            <person name="McAllister S.M."/>
            <person name="Kato S."/>
            <person name="Chan C.S."/>
            <person name="Chiu B.K."/>
            <person name="Field E.K."/>
        </authorList>
    </citation>
    <scope>NUCLEOTIDE SEQUENCE [LARGE SCALE GENOMIC DNA]</scope>
    <source>
        <strain evidence="8 9">CP-8</strain>
    </source>
</reference>
<feature type="signal peptide" evidence="6">
    <location>
        <begin position="1"/>
        <end position="22"/>
    </location>
</feature>
<feature type="coiled-coil region" evidence="5">
    <location>
        <begin position="67"/>
        <end position="94"/>
    </location>
</feature>
<dbReference type="Pfam" id="PF00691">
    <property type="entry name" value="OmpA"/>
    <property type="match status" value="1"/>
</dbReference>
<dbReference type="PROSITE" id="PS51123">
    <property type="entry name" value="OMPA_2"/>
    <property type="match status" value="1"/>
</dbReference>
<evidence type="ECO:0000256" key="5">
    <source>
        <dbReference type="SAM" id="Coils"/>
    </source>
</evidence>
<dbReference type="PANTHER" id="PTHR30329:SF21">
    <property type="entry name" value="LIPOPROTEIN YIAD-RELATED"/>
    <property type="match status" value="1"/>
</dbReference>
<feature type="coiled-coil region" evidence="5">
    <location>
        <begin position="287"/>
        <end position="314"/>
    </location>
</feature>
<protein>
    <submittedName>
        <fullName evidence="8">OmpA family protein</fullName>
    </submittedName>
</protein>